<dbReference type="EC" id="3.1.3.18" evidence="4"/>
<dbReference type="InterPro" id="IPR050155">
    <property type="entry name" value="HAD-like_hydrolase_sf"/>
</dbReference>
<dbReference type="Gene3D" id="3.40.50.1000">
    <property type="entry name" value="HAD superfamily/HAD-like"/>
    <property type="match status" value="1"/>
</dbReference>
<protein>
    <recommendedName>
        <fullName evidence="4">phosphoglycolate phosphatase</fullName>
        <ecNumber evidence="4">3.1.3.18</ecNumber>
    </recommendedName>
</protein>
<comment type="caution">
    <text evidence="5">The sequence shown here is derived from an EMBL/GenBank/DDBJ whole genome shotgun (WGS) entry which is preliminary data.</text>
</comment>
<sequence>MQKTKLLIFDIDGTLVDSTTAYHKVVIKAMQEMGFVTIDTNFNALKHHTDSYALLFNYEKNFNQRFSEALLDDFEELLVKYLKKQSPTVEIKGAKQSIEELKKSEYAIVFATGSLPKAALLKMKEAGIWIDPEVLATSKTSFTREGFVLEAIGKAKSYYNVTDFEKIIAVGDGVWDLKTAQNLDIDFIGIGAKNKELMEQEGMQHWFKDFTNFDLSKV</sequence>
<reference evidence="6" key="1">
    <citation type="journal article" date="2019" name="Int. J. Syst. Evol. Microbiol.">
        <title>The Global Catalogue of Microorganisms (GCM) 10K type strain sequencing project: providing services to taxonomists for standard genome sequencing and annotation.</title>
        <authorList>
            <consortium name="The Broad Institute Genomics Platform"/>
            <consortium name="The Broad Institute Genome Sequencing Center for Infectious Disease"/>
            <person name="Wu L."/>
            <person name="Ma J."/>
        </authorList>
    </citation>
    <scope>NUCLEOTIDE SEQUENCE [LARGE SCALE GENOMIC DNA]</scope>
    <source>
        <strain evidence="6">CCUG 62114</strain>
    </source>
</reference>
<dbReference type="SFLD" id="SFLDG01129">
    <property type="entry name" value="C1.5:_HAD__Beta-PGM__Phosphata"/>
    <property type="match status" value="1"/>
</dbReference>
<dbReference type="Pfam" id="PF00702">
    <property type="entry name" value="Hydrolase"/>
    <property type="match status" value="1"/>
</dbReference>
<evidence type="ECO:0000313" key="6">
    <source>
        <dbReference type="Proteomes" id="UP001596997"/>
    </source>
</evidence>
<evidence type="ECO:0000256" key="3">
    <source>
        <dbReference type="ARBA" id="ARBA00006171"/>
    </source>
</evidence>
<dbReference type="PANTHER" id="PTHR43434">
    <property type="entry name" value="PHOSPHOGLYCOLATE PHOSPHATASE"/>
    <property type="match status" value="1"/>
</dbReference>
<evidence type="ECO:0000256" key="2">
    <source>
        <dbReference type="ARBA" id="ARBA00004818"/>
    </source>
</evidence>
<evidence type="ECO:0000313" key="5">
    <source>
        <dbReference type="EMBL" id="MFD0963205.1"/>
    </source>
</evidence>
<evidence type="ECO:0000256" key="1">
    <source>
        <dbReference type="ARBA" id="ARBA00000830"/>
    </source>
</evidence>
<organism evidence="5 6">
    <name type="scientific">Pseudofulvibacter geojedonensis</name>
    <dbReference type="NCBI Taxonomy" id="1123758"/>
    <lineage>
        <taxon>Bacteria</taxon>
        <taxon>Pseudomonadati</taxon>
        <taxon>Bacteroidota</taxon>
        <taxon>Flavobacteriia</taxon>
        <taxon>Flavobacteriales</taxon>
        <taxon>Flavobacteriaceae</taxon>
        <taxon>Pseudofulvibacter</taxon>
    </lineage>
</organism>
<dbReference type="SFLD" id="SFLDS00003">
    <property type="entry name" value="Haloacid_Dehalogenase"/>
    <property type="match status" value="1"/>
</dbReference>
<dbReference type="InterPro" id="IPR036412">
    <property type="entry name" value="HAD-like_sf"/>
</dbReference>
<gene>
    <name evidence="5" type="ORF">ACFQ1O_04195</name>
</gene>
<dbReference type="RefSeq" id="WP_377713673.1">
    <property type="nucleotide sequence ID" value="NZ_JBHTJM010000005.1"/>
</dbReference>
<keyword evidence="6" id="KW-1185">Reference proteome</keyword>
<dbReference type="CDD" id="cd01427">
    <property type="entry name" value="HAD_like"/>
    <property type="match status" value="1"/>
</dbReference>
<dbReference type="Gene3D" id="1.10.150.240">
    <property type="entry name" value="Putative phosphatase, domain 2"/>
    <property type="match status" value="1"/>
</dbReference>
<name>A0ABW3I038_9FLAO</name>
<dbReference type="InterPro" id="IPR023214">
    <property type="entry name" value="HAD_sf"/>
</dbReference>
<accession>A0ABW3I038</accession>
<proteinExistence type="inferred from homology"/>
<dbReference type="EMBL" id="JBHTJM010000005">
    <property type="protein sequence ID" value="MFD0963205.1"/>
    <property type="molecule type" value="Genomic_DNA"/>
</dbReference>
<comment type="catalytic activity">
    <reaction evidence="1">
        <text>2-phosphoglycolate + H2O = glycolate + phosphate</text>
        <dbReference type="Rhea" id="RHEA:14369"/>
        <dbReference type="ChEBI" id="CHEBI:15377"/>
        <dbReference type="ChEBI" id="CHEBI:29805"/>
        <dbReference type="ChEBI" id="CHEBI:43474"/>
        <dbReference type="ChEBI" id="CHEBI:58033"/>
        <dbReference type="EC" id="3.1.3.18"/>
    </reaction>
</comment>
<comment type="pathway">
    <text evidence="2">Organic acid metabolism; glycolate biosynthesis; glycolate from 2-phosphoglycolate: step 1/1.</text>
</comment>
<dbReference type="PANTHER" id="PTHR43434:SF1">
    <property type="entry name" value="PHOSPHOGLYCOLATE PHOSPHATASE"/>
    <property type="match status" value="1"/>
</dbReference>
<dbReference type="SUPFAM" id="SSF56784">
    <property type="entry name" value="HAD-like"/>
    <property type="match status" value="1"/>
</dbReference>
<comment type="similarity">
    <text evidence="3">Belongs to the HAD-like hydrolase superfamily. CbbY/CbbZ/Gph/YieH family.</text>
</comment>
<keyword evidence="5" id="KW-0378">Hydrolase</keyword>
<evidence type="ECO:0000256" key="4">
    <source>
        <dbReference type="ARBA" id="ARBA00013078"/>
    </source>
</evidence>
<dbReference type="GO" id="GO:0016787">
    <property type="term" value="F:hydrolase activity"/>
    <property type="evidence" value="ECO:0007669"/>
    <property type="project" value="UniProtKB-KW"/>
</dbReference>
<dbReference type="InterPro" id="IPR023198">
    <property type="entry name" value="PGP-like_dom2"/>
</dbReference>
<dbReference type="Proteomes" id="UP001596997">
    <property type="component" value="Unassembled WGS sequence"/>
</dbReference>